<keyword evidence="6" id="KW-0378">Hydrolase</keyword>
<dbReference type="CTD" id="8809"/>
<keyword evidence="7 21" id="KW-1133">Transmembrane helix</keyword>
<evidence type="ECO:0000256" key="19">
    <source>
        <dbReference type="ARBA" id="ARBA00076463"/>
    </source>
</evidence>
<evidence type="ECO:0000259" key="23">
    <source>
        <dbReference type="PROSITE" id="PS50104"/>
    </source>
</evidence>
<evidence type="ECO:0000259" key="24">
    <source>
        <dbReference type="PROSITE" id="PS50835"/>
    </source>
</evidence>
<evidence type="ECO:0000313" key="26">
    <source>
        <dbReference type="Proteomes" id="UP000694398"/>
    </source>
</evidence>
<accession>A0A8C2UV52</accession>
<keyword evidence="14" id="KW-0393">Immunoglobulin domain</keyword>
<comment type="function">
    <text evidence="15">Within the IL18 receptor complex, responsible for the binding of the pro-inflammatory cytokine IL18, but not IL1A nor IL1B. Involved in IL18-mediated IFNG synthesis from T-helper 1 (Th1) cells. Contributes to IL18-induced cytokine production, either independently of SLC12A3, or as a complex with SLC12A3.</text>
</comment>
<keyword evidence="3 21" id="KW-0812">Transmembrane</keyword>
<dbReference type="Pfam" id="PF01582">
    <property type="entry name" value="TIR"/>
    <property type="match status" value="1"/>
</dbReference>
<evidence type="ECO:0000256" key="3">
    <source>
        <dbReference type="ARBA" id="ARBA00022692"/>
    </source>
</evidence>
<dbReference type="Ensembl" id="ENSCLAT00000006350.1">
    <property type="protein sequence ID" value="ENSCLAP00000006247.1"/>
    <property type="gene ID" value="ENSCLAG00000004416.1"/>
</dbReference>
<dbReference type="GO" id="GO:0042008">
    <property type="term" value="F:interleukin-18 receptor activity"/>
    <property type="evidence" value="ECO:0007669"/>
    <property type="project" value="Ensembl"/>
</dbReference>
<dbReference type="InterPro" id="IPR035897">
    <property type="entry name" value="Toll_tir_struct_dom_sf"/>
</dbReference>
<evidence type="ECO:0000256" key="6">
    <source>
        <dbReference type="ARBA" id="ARBA00022801"/>
    </source>
</evidence>
<dbReference type="OMA" id="HFMGRDE"/>
<dbReference type="InterPro" id="IPR036179">
    <property type="entry name" value="Ig-like_dom_sf"/>
</dbReference>
<dbReference type="Proteomes" id="UP000694398">
    <property type="component" value="Unassembled WGS sequence"/>
</dbReference>
<proteinExistence type="inferred from homology"/>
<dbReference type="PANTHER" id="PTHR11890:SF6">
    <property type="entry name" value="INTERLEUKIN-18 RECEPTOR 1"/>
    <property type="match status" value="1"/>
</dbReference>
<keyword evidence="12" id="KW-0325">Glycoprotein</keyword>
<dbReference type="PRINTS" id="PR01536">
    <property type="entry name" value="INTRLKN1R12F"/>
</dbReference>
<keyword evidence="8" id="KW-0520">NAD</keyword>
<dbReference type="FunFam" id="2.60.40.10:FF:001543">
    <property type="entry name" value="Interleukin 18 receptor 1"/>
    <property type="match status" value="1"/>
</dbReference>
<evidence type="ECO:0000256" key="4">
    <source>
        <dbReference type="ARBA" id="ARBA00022729"/>
    </source>
</evidence>
<reference evidence="25" key="1">
    <citation type="submission" date="2025-08" db="UniProtKB">
        <authorList>
            <consortium name="Ensembl"/>
        </authorList>
    </citation>
    <scope>IDENTIFICATION</scope>
</reference>
<evidence type="ECO:0000256" key="18">
    <source>
        <dbReference type="ARBA" id="ARBA00075051"/>
    </source>
</evidence>
<comment type="similarity">
    <text evidence="2">Belongs to the interleukin-1 receptor family.</text>
</comment>
<keyword evidence="10" id="KW-1015">Disulfide bond</keyword>
<dbReference type="GO" id="GO:0120163">
    <property type="term" value="P:negative regulation of cold-induced thermogenesis"/>
    <property type="evidence" value="ECO:0007669"/>
    <property type="project" value="Ensembl"/>
</dbReference>
<dbReference type="GO" id="GO:0045092">
    <property type="term" value="C:interleukin-18 receptor complex"/>
    <property type="evidence" value="ECO:0007669"/>
    <property type="project" value="Ensembl"/>
</dbReference>
<dbReference type="PRINTS" id="PR01537">
    <property type="entry name" value="INTRLKN1R1F"/>
</dbReference>
<comment type="subcellular location">
    <subcellularLocation>
        <location evidence="1">Membrane</location>
        <topology evidence="1">Single-pass type I membrane protein</topology>
    </subcellularLocation>
</comment>
<dbReference type="GO" id="GO:2000556">
    <property type="term" value="P:positive regulation of T-helper 1 cell cytokine production"/>
    <property type="evidence" value="ECO:0007669"/>
    <property type="project" value="Ensembl"/>
</dbReference>
<sequence>MRRGELFLTLWVLTVRSTSGEDCISRLHVNVVEGEPFYLKYCSSALRSKAAAIKWYKSDAPHGHAELHLGTSARITLHKDVLEFWPVELEDEGSYFCQSGNDTQKWMVKVIRRNNQSCFTEKQVKSKNVGVTKSLQIPCNNSYYKDRIHRTSLYKDCIKIAESNLFYLKPIQKNAEFKDQGYYSCVFSLHHNGKLYNITETLNITIVEDRSNVIPVILGPKLTSVEVELGEDVELNCSALVNEKDYFYWSFWKENGPDPNVLEDNKSNSWTLEGKTYASKILRIQKINENNLNFLYNCTVTNARSIDTKSFILLRKAGTADIPGHVFTGGMIAATVVSVAVLCLGVVCVICRVDLVLCYRHWMGSDETLTDGKTYDAFVSYLRECGLEDGEAYTFAVETLPAALEKHFGYKLCIFERDVEPGGAAVDDLHSLIRKSRRLIIVLSKSYMSHEVRYELESGLHEALVERKIKIILIQFAPVEDITFWPQSLKLLKSHRVLKWQGDESLSYDSRFWKTLLYLMPAKALKPDGGGSEVLPVLAEAS</sequence>
<evidence type="ECO:0000256" key="13">
    <source>
        <dbReference type="ARBA" id="ARBA00023198"/>
    </source>
</evidence>
<keyword evidence="4 22" id="KW-0732">Signal</keyword>
<protein>
    <recommendedName>
        <fullName evidence="17">Interleukin-18 receptor 1</fullName>
    </recommendedName>
    <alternativeName>
        <fullName evidence="18">CD218 antigen-like family member A</fullName>
    </alternativeName>
    <alternativeName>
        <fullName evidence="19">IL1 receptor-related protein</fullName>
    </alternativeName>
    <alternativeName>
        <fullName evidence="20">Interleukin-18 receptor alpha</fullName>
    </alternativeName>
</protein>
<keyword evidence="11" id="KW-0675">Receptor</keyword>
<dbReference type="InterPro" id="IPR004074">
    <property type="entry name" value="IL-1_rcpt_I/II-typ"/>
</dbReference>
<evidence type="ECO:0000313" key="25">
    <source>
        <dbReference type="Ensembl" id="ENSCLAP00000006247.1"/>
    </source>
</evidence>
<evidence type="ECO:0000256" key="16">
    <source>
        <dbReference type="ARBA" id="ARBA00063819"/>
    </source>
</evidence>
<dbReference type="GO" id="GO:0032729">
    <property type="term" value="P:positive regulation of type II interferon production"/>
    <property type="evidence" value="ECO:0007669"/>
    <property type="project" value="Ensembl"/>
</dbReference>
<evidence type="ECO:0000256" key="15">
    <source>
        <dbReference type="ARBA" id="ARBA00058411"/>
    </source>
</evidence>
<dbReference type="InterPro" id="IPR015621">
    <property type="entry name" value="IL-1_rcpt_fam"/>
</dbReference>
<evidence type="ECO:0000256" key="12">
    <source>
        <dbReference type="ARBA" id="ARBA00023180"/>
    </source>
</evidence>
<dbReference type="SUPFAM" id="SSF52200">
    <property type="entry name" value="Toll/Interleukin receptor TIR domain"/>
    <property type="match status" value="1"/>
</dbReference>
<dbReference type="GO" id="GO:0030101">
    <property type="term" value="P:natural killer cell activation"/>
    <property type="evidence" value="ECO:0007669"/>
    <property type="project" value="Ensembl"/>
</dbReference>
<dbReference type="InterPro" id="IPR000157">
    <property type="entry name" value="TIR_dom"/>
</dbReference>
<evidence type="ECO:0000256" key="2">
    <source>
        <dbReference type="ARBA" id="ARBA00009752"/>
    </source>
</evidence>
<evidence type="ECO:0000256" key="17">
    <source>
        <dbReference type="ARBA" id="ARBA00067620"/>
    </source>
</evidence>
<dbReference type="GO" id="GO:0016787">
    <property type="term" value="F:hydrolase activity"/>
    <property type="evidence" value="ECO:0007669"/>
    <property type="project" value="UniProtKB-KW"/>
</dbReference>
<feature type="domain" description="TIR" evidence="23">
    <location>
        <begin position="373"/>
        <end position="520"/>
    </location>
</feature>
<dbReference type="Gene3D" id="3.40.50.10140">
    <property type="entry name" value="Toll/interleukin-1 receptor homology (TIR) domain"/>
    <property type="match status" value="1"/>
</dbReference>
<dbReference type="GO" id="GO:0042007">
    <property type="term" value="F:interleukin-18 binding"/>
    <property type="evidence" value="ECO:0007669"/>
    <property type="project" value="Ensembl"/>
</dbReference>
<evidence type="ECO:0000256" key="22">
    <source>
        <dbReference type="SAM" id="SignalP"/>
    </source>
</evidence>
<feature type="chain" id="PRO_5034743355" description="Interleukin-18 receptor 1" evidence="22">
    <location>
        <begin position="21"/>
        <end position="542"/>
    </location>
</feature>
<dbReference type="SMART" id="SM00255">
    <property type="entry name" value="TIR"/>
    <property type="match status" value="1"/>
</dbReference>
<keyword evidence="5" id="KW-0677">Repeat</keyword>
<evidence type="ECO:0000256" key="14">
    <source>
        <dbReference type="ARBA" id="ARBA00023319"/>
    </source>
</evidence>
<evidence type="ECO:0000256" key="8">
    <source>
        <dbReference type="ARBA" id="ARBA00023027"/>
    </source>
</evidence>
<comment type="subunit">
    <text evidence="16">Forms a ternary complex with IL18 and IL18RAP. Within this complex, IL18R1 is involved in ligand-binding and IL18RAP in signaling leading to NF-kappa-B and JNK activation. Interacts with SLC12A3 in peritoneal macrophages; this interaction is increased by IL18 treatment.</text>
</comment>
<dbReference type="GeneTree" id="ENSGT01090000259985"/>
<feature type="domain" description="Ig-like" evidence="24">
    <location>
        <begin position="220"/>
        <end position="312"/>
    </location>
</feature>
<dbReference type="InterPro" id="IPR003599">
    <property type="entry name" value="Ig_sub"/>
</dbReference>
<dbReference type="OrthoDB" id="9940746at2759"/>
<dbReference type="RefSeq" id="XP_005400826.1">
    <property type="nucleotide sequence ID" value="XM_005400769.2"/>
</dbReference>
<dbReference type="Pfam" id="PF18452">
    <property type="entry name" value="Ig_6"/>
    <property type="match status" value="1"/>
</dbReference>
<dbReference type="InterPro" id="IPR041416">
    <property type="entry name" value="IL-1RAcP-like_ig"/>
</dbReference>
<name>A0A8C2UV52_CHILA</name>
<feature type="domain" description="Ig-like" evidence="24">
    <location>
        <begin position="33"/>
        <end position="108"/>
    </location>
</feature>
<dbReference type="FunFam" id="2.60.40.10:FF:001410">
    <property type="entry name" value="Interleukin 18 receptor 1"/>
    <property type="match status" value="1"/>
</dbReference>
<dbReference type="GO" id="GO:0004908">
    <property type="term" value="F:interleukin-1 receptor activity"/>
    <property type="evidence" value="ECO:0007669"/>
    <property type="project" value="InterPro"/>
</dbReference>
<evidence type="ECO:0000256" key="1">
    <source>
        <dbReference type="ARBA" id="ARBA00004479"/>
    </source>
</evidence>
<evidence type="ECO:0000256" key="10">
    <source>
        <dbReference type="ARBA" id="ARBA00023157"/>
    </source>
</evidence>
<dbReference type="Gene3D" id="2.60.40.10">
    <property type="entry name" value="Immunoglobulins"/>
    <property type="match status" value="3"/>
</dbReference>
<dbReference type="FunFam" id="2.60.40.10:FF:001441">
    <property type="entry name" value="Interleukin-18 receptor 1"/>
    <property type="match status" value="1"/>
</dbReference>
<dbReference type="PROSITE" id="PS50835">
    <property type="entry name" value="IG_LIKE"/>
    <property type="match status" value="2"/>
</dbReference>
<dbReference type="GO" id="GO:0006954">
    <property type="term" value="P:inflammatory response"/>
    <property type="evidence" value="ECO:0007669"/>
    <property type="project" value="UniProtKB-KW"/>
</dbReference>
<dbReference type="PROSITE" id="PS50104">
    <property type="entry name" value="TIR"/>
    <property type="match status" value="1"/>
</dbReference>
<evidence type="ECO:0000256" key="9">
    <source>
        <dbReference type="ARBA" id="ARBA00023136"/>
    </source>
</evidence>
<keyword evidence="13" id="KW-0395">Inflammatory response</keyword>
<feature type="transmembrane region" description="Helical" evidence="21">
    <location>
        <begin position="331"/>
        <end position="353"/>
    </location>
</feature>
<dbReference type="GeneID" id="102020793"/>
<gene>
    <name evidence="25" type="primary">IL18R1</name>
</gene>
<reference evidence="25" key="2">
    <citation type="submission" date="2025-09" db="UniProtKB">
        <authorList>
            <consortium name="Ensembl"/>
        </authorList>
    </citation>
    <scope>IDENTIFICATION</scope>
</reference>
<dbReference type="GO" id="GO:1901224">
    <property type="term" value="P:positive regulation of non-canonical NF-kappaB signal transduction"/>
    <property type="evidence" value="ECO:0007669"/>
    <property type="project" value="Ensembl"/>
</dbReference>
<dbReference type="InterPro" id="IPR013783">
    <property type="entry name" value="Ig-like_fold"/>
</dbReference>
<organism evidence="25 26">
    <name type="scientific">Chinchilla lanigera</name>
    <name type="common">Long-tailed chinchilla</name>
    <name type="synonym">Chinchilla villidera</name>
    <dbReference type="NCBI Taxonomy" id="34839"/>
    <lineage>
        <taxon>Eukaryota</taxon>
        <taxon>Metazoa</taxon>
        <taxon>Chordata</taxon>
        <taxon>Craniata</taxon>
        <taxon>Vertebrata</taxon>
        <taxon>Euteleostomi</taxon>
        <taxon>Mammalia</taxon>
        <taxon>Eutheria</taxon>
        <taxon>Euarchontoglires</taxon>
        <taxon>Glires</taxon>
        <taxon>Rodentia</taxon>
        <taxon>Hystricomorpha</taxon>
        <taxon>Chinchillidae</taxon>
        <taxon>Chinchilla</taxon>
    </lineage>
</organism>
<evidence type="ECO:0000256" key="20">
    <source>
        <dbReference type="ARBA" id="ARBA00083615"/>
    </source>
</evidence>
<evidence type="ECO:0000256" key="21">
    <source>
        <dbReference type="SAM" id="Phobius"/>
    </source>
</evidence>
<evidence type="ECO:0000256" key="7">
    <source>
        <dbReference type="ARBA" id="ARBA00022989"/>
    </source>
</evidence>
<dbReference type="RefSeq" id="XP_013378295.1">
    <property type="nucleotide sequence ID" value="XM_013522841.1"/>
</dbReference>
<dbReference type="PANTHER" id="PTHR11890">
    <property type="entry name" value="INTERLEUKIN-1 RECEPTOR FAMILY MEMBER"/>
    <property type="match status" value="1"/>
</dbReference>
<dbReference type="GO" id="GO:0045063">
    <property type="term" value="P:T-helper 1 cell differentiation"/>
    <property type="evidence" value="ECO:0007669"/>
    <property type="project" value="Ensembl"/>
</dbReference>
<dbReference type="SMART" id="SM00409">
    <property type="entry name" value="IG"/>
    <property type="match status" value="3"/>
</dbReference>
<dbReference type="InterPro" id="IPR007110">
    <property type="entry name" value="Ig-like_dom"/>
</dbReference>
<keyword evidence="9 21" id="KW-0472">Membrane</keyword>
<evidence type="ECO:0000256" key="11">
    <source>
        <dbReference type="ARBA" id="ARBA00023170"/>
    </source>
</evidence>
<dbReference type="AlphaFoldDB" id="A0A8C2UV52"/>
<evidence type="ECO:0000256" key="5">
    <source>
        <dbReference type="ARBA" id="ARBA00022737"/>
    </source>
</evidence>
<dbReference type="FunFam" id="3.40.50.10140:FF:000002">
    <property type="entry name" value="Interleukin 1 receptor accessory protein"/>
    <property type="match status" value="1"/>
</dbReference>
<feature type="signal peptide" evidence="22">
    <location>
        <begin position="1"/>
        <end position="20"/>
    </location>
</feature>
<dbReference type="SUPFAM" id="SSF48726">
    <property type="entry name" value="Immunoglobulin"/>
    <property type="match status" value="2"/>
</dbReference>
<keyword evidence="26" id="KW-1185">Reference proteome</keyword>